<keyword evidence="5" id="KW-0479">Metal-binding</keyword>
<feature type="signal peptide" evidence="9">
    <location>
        <begin position="1"/>
        <end position="15"/>
    </location>
</feature>
<protein>
    <submittedName>
        <fullName evidence="10">Cytochrome P450</fullName>
    </submittedName>
</protein>
<feature type="chain" id="PRO_5046140284" evidence="9">
    <location>
        <begin position="16"/>
        <end position="454"/>
    </location>
</feature>
<accession>A0ABQ0LKP8</accession>
<dbReference type="PANTHER" id="PTHR46300">
    <property type="entry name" value="P450, PUTATIVE (EUROFUNG)-RELATED-RELATED"/>
    <property type="match status" value="1"/>
</dbReference>
<dbReference type="InterPro" id="IPR036396">
    <property type="entry name" value="Cyt_P450_sf"/>
</dbReference>
<dbReference type="PRINTS" id="PR00463">
    <property type="entry name" value="EP450I"/>
</dbReference>
<dbReference type="SUPFAM" id="SSF48264">
    <property type="entry name" value="Cytochrome P450"/>
    <property type="match status" value="1"/>
</dbReference>
<evidence type="ECO:0000256" key="1">
    <source>
        <dbReference type="ARBA" id="ARBA00001971"/>
    </source>
</evidence>
<comment type="similarity">
    <text evidence="3">Belongs to the cytochrome P450 family.</text>
</comment>
<keyword evidence="6" id="KW-0560">Oxidoreductase</keyword>
<dbReference type="Gene3D" id="1.10.630.10">
    <property type="entry name" value="Cytochrome P450"/>
    <property type="match status" value="1"/>
</dbReference>
<dbReference type="CDD" id="cd11065">
    <property type="entry name" value="CYP64-like"/>
    <property type="match status" value="1"/>
</dbReference>
<dbReference type="InterPro" id="IPR001128">
    <property type="entry name" value="Cyt_P450"/>
</dbReference>
<dbReference type="InterPro" id="IPR002401">
    <property type="entry name" value="Cyt_P450_E_grp-I"/>
</dbReference>
<evidence type="ECO:0000256" key="8">
    <source>
        <dbReference type="ARBA" id="ARBA00023033"/>
    </source>
</evidence>
<comment type="pathway">
    <text evidence="2">Secondary metabolite biosynthesis.</text>
</comment>
<comment type="cofactor">
    <cofactor evidence="1">
        <name>heme</name>
        <dbReference type="ChEBI" id="CHEBI:30413"/>
    </cofactor>
</comment>
<evidence type="ECO:0000256" key="7">
    <source>
        <dbReference type="ARBA" id="ARBA00023004"/>
    </source>
</evidence>
<evidence type="ECO:0000313" key="10">
    <source>
        <dbReference type="EMBL" id="GAT51586.1"/>
    </source>
</evidence>
<evidence type="ECO:0000256" key="2">
    <source>
        <dbReference type="ARBA" id="ARBA00005179"/>
    </source>
</evidence>
<keyword evidence="11" id="KW-1185">Reference proteome</keyword>
<dbReference type="Proteomes" id="UP000815677">
    <property type="component" value="Unassembled WGS sequence"/>
</dbReference>
<evidence type="ECO:0000256" key="5">
    <source>
        <dbReference type="ARBA" id="ARBA00022723"/>
    </source>
</evidence>
<sequence>MFTVGLGIAVVATLARRLAAPATPLPPGPRRLPLIGNLFQMPTENVPLVFHDWAKVYGDIIYLAIPRRSFLILDSVAAATELLDKKSAIYSDRPNFPLYDLFGWETCLALIPYGKKLIKHRQMHHSYLNQQKCAEHKPMQLREARTLASNLLAADANESDYQIYLNRFATGIITQIVAGHRITDPNDPYLVLSKQVIQAFDEAGPPGRSLIDLFPIFAQLPRWFPGTYYASVADKWRPIIQELHDLPFRMVQSQTALGSARPSFVLTQLTFMENKTLTAQEEQDMKGSTSAMFAAGEVSTWSSLSVFVLAMVLHPDCQLRAQQEIDHVIGSTRLPEFSDRASLPYLECLYQEVYRWQPVIPLGLPHRCTTNNVYRGMFIPEGTIVLANIKSSIRISPRQSILTKPRGMTLDPSIYHDPTKFIPERYLAAPEGKEEPFFAAKFGFGRRYVTDQYI</sequence>
<keyword evidence="7" id="KW-0408">Iron</keyword>
<reference evidence="10" key="1">
    <citation type="submission" date="2014-09" db="EMBL/GenBank/DDBJ databases">
        <title>Genome sequence of the luminous mushroom Mycena chlorophos for searching fungal bioluminescence genes.</title>
        <authorList>
            <person name="Tanaka Y."/>
            <person name="Kasuga D."/>
            <person name="Oba Y."/>
            <person name="Hase S."/>
            <person name="Sato K."/>
            <person name="Oba Y."/>
            <person name="Sakakibara Y."/>
        </authorList>
    </citation>
    <scope>NUCLEOTIDE SEQUENCE</scope>
</reference>
<name>A0ABQ0LKP8_MYCCL</name>
<keyword evidence="4" id="KW-0349">Heme</keyword>
<evidence type="ECO:0000256" key="3">
    <source>
        <dbReference type="ARBA" id="ARBA00010617"/>
    </source>
</evidence>
<dbReference type="Pfam" id="PF00067">
    <property type="entry name" value="p450"/>
    <property type="match status" value="1"/>
</dbReference>
<dbReference type="InterPro" id="IPR050364">
    <property type="entry name" value="Cytochrome_P450_fung"/>
</dbReference>
<evidence type="ECO:0000256" key="6">
    <source>
        <dbReference type="ARBA" id="ARBA00023002"/>
    </source>
</evidence>
<keyword evidence="9" id="KW-0732">Signal</keyword>
<evidence type="ECO:0000256" key="4">
    <source>
        <dbReference type="ARBA" id="ARBA00022617"/>
    </source>
</evidence>
<organism evidence="10 11">
    <name type="scientific">Mycena chlorophos</name>
    <name type="common">Agaric fungus</name>
    <name type="synonym">Agaricus chlorophos</name>
    <dbReference type="NCBI Taxonomy" id="658473"/>
    <lineage>
        <taxon>Eukaryota</taxon>
        <taxon>Fungi</taxon>
        <taxon>Dikarya</taxon>
        <taxon>Basidiomycota</taxon>
        <taxon>Agaricomycotina</taxon>
        <taxon>Agaricomycetes</taxon>
        <taxon>Agaricomycetidae</taxon>
        <taxon>Agaricales</taxon>
        <taxon>Marasmiineae</taxon>
        <taxon>Mycenaceae</taxon>
        <taxon>Mycena</taxon>
    </lineage>
</organism>
<dbReference type="PANTHER" id="PTHR46300:SF5">
    <property type="entry name" value="CYTOCHROME P450"/>
    <property type="match status" value="1"/>
</dbReference>
<gene>
    <name evidence="10" type="ORF">MCHLO_08714</name>
</gene>
<keyword evidence="8" id="KW-0503">Monooxygenase</keyword>
<evidence type="ECO:0000256" key="9">
    <source>
        <dbReference type="SAM" id="SignalP"/>
    </source>
</evidence>
<proteinExistence type="inferred from homology"/>
<evidence type="ECO:0000313" key="11">
    <source>
        <dbReference type="Proteomes" id="UP000815677"/>
    </source>
</evidence>
<dbReference type="EMBL" id="DF847227">
    <property type="protein sequence ID" value="GAT51586.1"/>
    <property type="molecule type" value="Genomic_DNA"/>
</dbReference>